<reference evidence="2 3" key="1">
    <citation type="submission" date="2019-05" db="EMBL/GenBank/DDBJ databases">
        <title>Another draft genome of Portunus trituberculatus and its Hox gene families provides insights of decapod evolution.</title>
        <authorList>
            <person name="Jeong J.-H."/>
            <person name="Song I."/>
            <person name="Kim S."/>
            <person name="Choi T."/>
            <person name="Kim D."/>
            <person name="Ryu S."/>
            <person name="Kim W."/>
        </authorList>
    </citation>
    <scope>NUCLEOTIDE SEQUENCE [LARGE SCALE GENOMIC DNA]</scope>
    <source>
        <tissue evidence="2">Muscle</tissue>
    </source>
</reference>
<organism evidence="2 3">
    <name type="scientific">Portunus trituberculatus</name>
    <name type="common">Swimming crab</name>
    <name type="synonym">Neptunus trituberculatus</name>
    <dbReference type="NCBI Taxonomy" id="210409"/>
    <lineage>
        <taxon>Eukaryota</taxon>
        <taxon>Metazoa</taxon>
        <taxon>Ecdysozoa</taxon>
        <taxon>Arthropoda</taxon>
        <taxon>Crustacea</taxon>
        <taxon>Multicrustacea</taxon>
        <taxon>Malacostraca</taxon>
        <taxon>Eumalacostraca</taxon>
        <taxon>Eucarida</taxon>
        <taxon>Decapoda</taxon>
        <taxon>Pleocyemata</taxon>
        <taxon>Brachyura</taxon>
        <taxon>Eubrachyura</taxon>
        <taxon>Portunoidea</taxon>
        <taxon>Portunidae</taxon>
        <taxon>Portuninae</taxon>
        <taxon>Portunus</taxon>
    </lineage>
</organism>
<proteinExistence type="predicted"/>
<protein>
    <submittedName>
        <fullName evidence="2">Uncharacterized protein</fullName>
    </submittedName>
</protein>
<evidence type="ECO:0000313" key="3">
    <source>
        <dbReference type="Proteomes" id="UP000324222"/>
    </source>
</evidence>
<evidence type="ECO:0000256" key="1">
    <source>
        <dbReference type="SAM" id="MobiDB-lite"/>
    </source>
</evidence>
<dbReference type="EMBL" id="VSRR010002293">
    <property type="protein sequence ID" value="MPC30656.1"/>
    <property type="molecule type" value="Genomic_DNA"/>
</dbReference>
<comment type="caution">
    <text evidence="2">The sequence shown here is derived from an EMBL/GenBank/DDBJ whole genome shotgun (WGS) entry which is preliminary data.</text>
</comment>
<evidence type="ECO:0000313" key="2">
    <source>
        <dbReference type="EMBL" id="MPC30656.1"/>
    </source>
</evidence>
<feature type="region of interest" description="Disordered" evidence="1">
    <location>
        <begin position="21"/>
        <end position="46"/>
    </location>
</feature>
<keyword evidence="3" id="KW-1185">Reference proteome</keyword>
<sequence>MGKYGKLQEAIRPTCDRSFVKHTTASEKKHSKTPFSSDGWSSRGKPNRETVTLYKRWSVE</sequence>
<dbReference type="AlphaFoldDB" id="A0A5B7EBU4"/>
<name>A0A5B7EBU4_PORTR</name>
<gene>
    <name evidence="2" type="ORF">E2C01_023924</name>
</gene>
<accession>A0A5B7EBU4</accession>
<dbReference type="Proteomes" id="UP000324222">
    <property type="component" value="Unassembled WGS sequence"/>
</dbReference>